<name>A0A6A5T6E5_9PLEO</name>
<evidence type="ECO:0000313" key="4">
    <source>
        <dbReference type="Proteomes" id="UP000800038"/>
    </source>
</evidence>
<dbReference type="InterPro" id="IPR012338">
    <property type="entry name" value="Beta-lactam/transpept-like"/>
</dbReference>
<dbReference type="Pfam" id="PF00144">
    <property type="entry name" value="Beta-lactamase"/>
    <property type="match status" value="1"/>
</dbReference>
<dbReference type="EMBL" id="ML975998">
    <property type="protein sequence ID" value="KAF1947402.1"/>
    <property type="molecule type" value="Genomic_DNA"/>
</dbReference>
<feature type="domain" description="Beta-lactamase-related" evidence="2">
    <location>
        <begin position="11"/>
        <end position="331"/>
    </location>
</feature>
<dbReference type="InterPro" id="IPR051478">
    <property type="entry name" value="Beta-lactamase-like_AB/R"/>
</dbReference>
<protein>
    <submittedName>
        <fullName evidence="3">Beta-lactamase/transpeptidase-like protein</fullName>
    </submittedName>
</protein>
<dbReference type="Gene3D" id="3.40.710.10">
    <property type="entry name" value="DD-peptidase/beta-lactamase superfamily"/>
    <property type="match status" value="1"/>
</dbReference>
<dbReference type="PANTHER" id="PTHR22935:SF95">
    <property type="entry name" value="BETA-LACTAMASE-LIKE 1-RELATED"/>
    <property type="match status" value="1"/>
</dbReference>
<dbReference type="InterPro" id="IPR001466">
    <property type="entry name" value="Beta-lactam-related"/>
</dbReference>
<sequence length="512" mass="55320">MNETGLYPDGENTVTSKSIFRMMSVTKNIAMCSALVIENQLRQNSTSGNSVFNIDTPVRLLLPSFALPEKDWKDGGSEITLRMLASHTAGIPRESYSTGFNMVLSTGKADAVTIGIAWAGQTAEDVIDGIAMRSLMFAPGQRAAYSNAGFSILGSAVVTYYNNVTDSDLSWTQLATQELLSPLNMKHSFFGPVPQDLISDIGVPGGENWADLIVGEGYNPAAGMWSSATDLSAYLHGIWLKPSPALITPFQRRQLLKPSIILPDGKQQSGPGWEIQILSLPTSENASLADSTMKTYSIFGKSGDGGGWHSWIDTIPNLGYGIVVLAQQSGLVDYLGISPSQIRDIVHEIMAPAFAEALAARTAERYAGVFTGGKDTGLISDIVPTATSNTSTYARLEVQDQILYVRELVVNGTSALEAVDRLSWTADAQPRYFSTPQGVVLEPAEGASETAQFGPGAQVWRMIFPGLETCDWFDFDGYQDSNGWPLSKFVLVETGDKVELHYPPFDVVVTRG</sequence>
<evidence type="ECO:0000259" key="2">
    <source>
        <dbReference type="Pfam" id="PF00144"/>
    </source>
</evidence>
<evidence type="ECO:0000256" key="1">
    <source>
        <dbReference type="ARBA" id="ARBA00038473"/>
    </source>
</evidence>
<reference evidence="3" key="1">
    <citation type="journal article" date="2020" name="Stud. Mycol.">
        <title>101 Dothideomycetes genomes: a test case for predicting lifestyles and emergence of pathogens.</title>
        <authorList>
            <person name="Haridas S."/>
            <person name="Albert R."/>
            <person name="Binder M."/>
            <person name="Bloem J."/>
            <person name="Labutti K."/>
            <person name="Salamov A."/>
            <person name="Andreopoulos B."/>
            <person name="Baker S."/>
            <person name="Barry K."/>
            <person name="Bills G."/>
            <person name="Bluhm B."/>
            <person name="Cannon C."/>
            <person name="Castanera R."/>
            <person name="Culley D."/>
            <person name="Daum C."/>
            <person name="Ezra D."/>
            <person name="Gonzalez J."/>
            <person name="Henrissat B."/>
            <person name="Kuo A."/>
            <person name="Liang C."/>
            <person name="Lipzen A."/>
            <person name="Lutzoni F."/>
            <person name="Magnuson J."/>
            <person name="Mondo S."/>
            <person name="Nolan M."/>
            <person name="Ohm R."/>
            <person name="Pangilinan J."/>
            <person name="Park H.-J."/>
            <person name="Ramirez L."/>
            <person name="Alfaro M."/>
            <person name="Sun H."/>
            <person name="Tritt A."/>
            <person name="Yoshinaga Y."/>
            <person name="Zwiers L.-H."/>
            <person name="Turgeon B."/>
            <person name="Goodwin S."/>
            <person name="Spatafora J."/>
            <person name="Crous P."/>
            <person name="Grigoriev I."/>
        </authorList>
    </citation>
    <scope>NUCLEOTIDE SEQUENCE</scope>
    <source>
        <strain evidence="3">CBS 161.51</strain>
    </source>
</reference>
<comment type="similarity">
    <text evidence="1">Belongs to the beta-lactamase family.</text>
</comment>
<accession>A0A6A5T6E5</accession>
<organism evidence="3 4">
    <name type="scientific">Clathrospora elynae</name>
    <dbReference type="NCBI Taxonomy" id="706981"/>
    <lineage>
        <taxon>Eukaryota</taxon>
        <taxon>Fungi</taxon>
        <taxon>Dikarya</taxon>
        <taxon>Ascomycota</taxon>
        <taxon>Pezizomycotina</taxon>
        <taxon>Dothideomycetes</taxon>
        <taxon>Pleosporomycetidae</taxon>
        <taxon>Pleosporales</taxon>
        <taxon>Diademaceae</taxon>
        <taxon>Clathrospora</taxon>
    </lineage>
</organism>
<dbReference type="AlphaFoldDB" id="A0A6A5T6E5"/>
<gene>
    <name evidence="3" type="ORF">EJ02DRAFT_417589</name>
</gene>
<dbReference type="Proteomes" id="UP000800038">
    <property type="component" value="Unassembled WGS sequence"/>
</dbReference>
<dbReference type="OrthoDB" id="10250282at2759"/>
<dbReference type="PANTHER" id="PTHR22935">
    <property type="entry name" value="PENICILLIN-BINDING PROTEIN"/>
    <property type="match status" value="1"/>
</dbReference>
<proteinExistence type="inferred from homology"/>
<evidence type="ECO:0000313" key="3">
    <source>
        <dbReference type="EMBL" id="KAF1947402.1"/>
    </source>
</evidence>
<keyword evidence="4" id="KW-1185">Reference proteome</keyword>
<dbReference type="SUPFAM" id="SSF56601">
    <property type="entry name" value="beta-lactamase/transpeptidase-like"/>
    <property type="match status" value="1"/>
</dbReference>